<gene>
    <name evidence="1" type="ORF">JOF28_001557</name>
</gene>
<proteinExistence type="predicted"/>
<dbReference type="AlphaFoldDB" id="A0A940T0Y3"/>
<accession>A0A940T0Y3</accession>
<organism evidence="1 2">
    <name type="scientific">Leucobacter exalbidus</name>
    <dbReference type="NCBI Taxonomy" id="662960"/>
    <lineage>
        <taxon>Bacteria</taxon>
        <taxon>Bacillati</taxon>
        <taxon>Actinomycetota</taxon>
        <taxon>Actinomycetes</taxon>
        <taxon>Micrococcales</taxon>
        <taxon>Microbacteriaceae</taxon>
        <taxon>Leucobacter</taxon>
    </lineage>
</organism>
<dbReference type="Proteomes" id="UP000675163">
    <property type="component" value="Unassembled WGS sequence"/>
</dbReference>
<keyword evidence="2" id="KW-1185">Reference proteome</keyword>
<protein>
    <submittedName>
        <fullName evidence="1">Uncharacterized protein</fullName>
    </submittedName>
</protein>
<dbReference type="RefSeq" id="WP_209705256.1">
    <property type="nucleotide sequence ID" value="NZ_JAFIDA010000001.1"/>
</dbReference>
<evidence type="ECO:0000313" key="1">
    <source>
        <dbReference type="EMBL" id="MBP1326325.1"/>
    </source>
</evidence>
<evidence type="ECO:0000313" key="2">
    <source>
        <dbReference type="Proteomes" id="UP000675163"/>
    </source>
</evidence>
<dbReference type="EMBL" id="JAFIDA010000001">
    <property type="protein sequence ID" value="MBP1326325.1"/>
    <property type="molecule type" value="Genomic_DNA"/>
</dbReference>
<name>A0A940T0Y3_9MICO</name>
<reference evidence="1" key="1">
    <citation type="submission" date="2021-02" db="EMBL/GenBank/DDBJ databases">
        <title>Sequencing the genomes of 1000 actinobacteria strains.</title>
        <authorList>
            <person name="Klenk H.-P."/>
        </authorList>
    </citation>
    <scope>NUCLEOTIDE SEQUENCE</scope>
    <source>
        <strain evidence="1">DSM 22850</strain>
    </source>
</reference>
<comment type="caution">
    <text evidence="1">The sequence shown here is derived from an EMBL/GenBank/DDBJ whole genome shotgun (WGS) entry which is preliminary data.</text>
</comment>
<sequence length="143" mass="15072">MTVDSPLIMSLQVEIAAPAEPHVDWSIGYAPEPDESGNRFLLAHLHVATGDGTADIDVSGVLQGDNAGALLEESEIVTFERQLDSVASLNLLYFTARTAALGALGLIESRPEIPTSAPKARLARLVRADGVEASHQTSEPAEA</sequence>